<protein>
    <recommendedName>
        <fullName evidence="3">Tc1-like transposase DDE domain-containing protein</fullName>
    </recommendedName>
</protein>
<dbReference type="PANTHER" id="PTHR47326:SF1">
    <property type="entry name" value="HTH PSQ-TYPE DOMAIN-CONTAINING PROTEIN"/>
    <property type="match status" value="1"/>
</dbReference>
<organism evidence="1 2">
    <name type="scientific">Araneus ventricosus</name>
    <name type="common">Orbweaver spider</name>
    <name type="synonym">Epeira ventricosa</name>
    <dbReference type="NCBI Taxonomy" id="182803"/>
    <lineage>
        <taxon>Eukaryota</taxon>
        <taxon>Metazoa</taxon>
        <taxon>Ecdysozoa</taxon>
        <taxon>Arthropoda</taxon>
        <taxon>Chelicerata</taxon>
        <taxon>Arachnida</taxon>
        <taxon>Araneae</taxon>
        <taxon>Araneomorphae</taxon>
        <taxon>Entelegynae</taxon>
        <taxon>Araneoidea</taxon>
        <taxon>Araneidae</taxon>
        <taxon>Araneus</taxon>
    </lineage>
</organism>
<keyword evidence="2" id="KW-1185">Reference proteome</keyword>
<accession>A0A4Y2TL80</accession>
<dbReference type="GO" id="GO:0003676">
    <property type="term" value="F:nucleic acid binding"/>
    <property type="evidence" value="ECO:0007669"/>
    <property type="project" value="InterPro"/>
</dbReference>
<proteinExistence type="predicted"/>
<comment type="caution">
    <text evidence="1">The sequence shown here is derived from an EMBL/GenBank/DDBJ whole genome shotgun (WGS) entry which is preliminary data.</text>
</comment>
<sequence>MTAFDLKKMIDKFGESGSFYVKCGRGRKAITSTSVEDVATAFQKASSSALETCNARGISRTLDMPVNTVRKILRNILQCYPLKIQKSLCGAGLRQHLSLALFFFEEIGPSGPVACTVNGTRYESLLRNHLIRALQQRGCVDTTIFMQVGASQHIAIPVKQLLNLHFGNDRIISRHFPTTWPPWSPDLNPCDFWLWGYLKNVVYGGPIANLAELKNRIT</sequence>
<dbReference type="EMBL" id="BGPR01029536">
    <property type="protein sequence ID" value="GBO01369.1"/>
    <property type="molecule type" value="Genomic_DNA"/>
</dbReference>
<evidence type="ECO:0008006" key="3">
    <source>
        <dbReference type="Google" id="ProtNLM"/>
    </source>
</evidence>
<dbReference type="AlphaFoldDB" id="A0A4Y2TL80"/>
<name>A0A4Y2TL80_ARAVE</name>
<evidence type="ECO:0000313" key="2">
    <source>
        <dbReference type="Proteomes" id="UP000499080"/>
    </source>
</evidence>
<evidence type="ECO:0000313" key="1">
    <source>
        <dbReference type="EMBL" id="GBO01369.1"/>
    </source>
</evidence>
<dbReference type="Proteomes" id="UP000499080">
    <property type="component" value="Unassembled WGS sequence"/>
</dbReference>
<dbReference type="PANTHER" id="PTHR47326">
    <property type="entry name" value="TRANSPOSABLE ELEMENT TC3 TRANSPOSASE-LIKE PROTEIN"/>
    <property type="match status" value="1"/>
</dbReference>
<gene>
    <name evidence="1" type="ORF">AVEN_275664_1</name>
</gene>
<dbReference type="Gene3D" id="3.30.420.10">
    <property type="entry name" value="Ribonuclease H-like superfamily/Ribonuclease H"/>
    <property type="match status" value="1"/>
</dbReference>
<dbReference type="InterPro" id="IPR036397">
    <property type="entry name" value="RNaseH_sf"/>
</dbReference>
<dbReference type="OrthoDB" id="6465073at2759"/>
<reference evidence="1 2" key="1">
    <citation type="journal article" date="2019" name="Sci. Rep.">
        <title>Orb-weaving spider Araneus ventricosus genome elucidates the spidroin gene catalogue.</title>
        <authorList>
            <person name="Kono N."/>
            <person name="Nakamura H."/>
            <person name="Ohtoshi R."/>
            <person name="Moran D.A.P."/>
            <person name="Shinohara A."/>
            <person name="Yoshida Y."/>
            <person name="Fujiwara M."/>
            <person name="Mori M."/>
            <person name="Tomita M."/>
            <person name="Arakawa K."/>
        </authorList>
    </citation>
    <scope>NUCLEOTIDE SEQUENCE [LARGE SCALE GENOMIC DNA]</scope>
</reference>